<dbReference type="AlphaFoldDB" id="A0A3A1QW76"/>
<dbReference type="RefSeq" id="WP_119547242.1">
    <property type="nucleotide sequence ID" value="NZ_QXIR01000016.1"/>
</dbReference>
<proteinExistence type="predicted"/>
<name>A0A3A1QW76_9BACI</name>
<comment type="caution">
    <text evidence="1">The sequence shown here is derived from an EMBL/GenBank/DDBJ whole genome shotgun (WGS) entry which is preliminary data.</text>
</comment>
<dbReference type="OrthoDB" id="1805550at2"/>
<organism evidence="1 2">
    <name type="scientific">Bacillus salacetis</name>
    <dbReference type="NCBI Taxonomy" id="2315464"/>
    <lineage>
        <taxon>Bacteria</taxon>
        <taxon>Bacillati</taxon>
        <taxon>Bacillota</taxon>
        <taxon>Bacilli</taxon>
        <taxon>Bacillales</taxon>
        <taxon>Bacillaceae</taxon>
        <taxon>Bacillus</taxon>
    </lineage>
</organism>
<evidence type="ECO:0000313" key="2">
    <source>
        <dbReference type="Proteomes" id="UP000265801"/>
    </source>
</evidence>
<dbReference type="EMBL" id="QXIR01000016">
    <property type="protein sequence ID" value="RIW32683.1"/>
    <property type="molecule type" value="Genomic_DNA"/>
</dbReference>
<accession>A0A3A1QW76</accession>
<keyword evidence="2" id="KW-1185">Reference proteome</keyword>
<gene>
    <name evidence="1" type="ORF">D3H55_12425</name>
</gene>
<protein>
    <submittedName>
        <fullName evidence="1">Uncharacterized protein</fullName>
    </submittedName>
</protein>
<sequence>MIQQDMTKEYYFKELEEVILNEGNWNPNVFEVFNHEAGTGKSRFVQQLLGKMSKLNSYRVFYVQRFVRDDELLHTVQRINEFAEKEVAIPTNN</sequence>
<evidence type="ECO:0000313" key="1">
    <source>
        <dbReference type="EMBL" id="RIW32683.1"/>
    </source>
</evidence>
<reference evidence="1 2" key="1">
    <citation type="submission" date="2018-09" db="EMBL/GenBank/DDBJ databases">
        <title>Bacillus saliacetes sp. nov., isolated from Thai shrimp paste (Ka-pi).</title>
        <authorList>
            <person name="Daroonpunt R."/>
            <person name="Tanasupawat S."/>
            <person name="Yiamsombut S."/>
        </authorList>
    </citation>
    <scope>NUCLEOTIDE SEQUENCE [LARGE SCALE GENOMIC DNA]</scope>
    <source>
        <strain evidence="1 2">SKP7-4</strain>
    </source>
</reference>
<dbReference type="Proteomes" id="UP000265801">
    <property type="component" value="Unassembled WGS sequence"/>
</dbReference>